<dbReference type="Gene3D" id="3.30.200.20">
    <property type="entry name" value="Phosphorylase Kinase, domain 1"/>
    <property type="match status" value="1"/>
</dbReference>
<dbReference type="SMART" id="SM00220">
    <property type="entry name" value="S_TKc"/>
    <property type="match status" value="1"/>
</dbReference>
<keyword evidence="3" id="KW-0808">Transferase</keyword>
<comment type="catalytic activity">
    <reaction evidence="8">
        <text>L-seryl-[protein] + ATP = O-phospho-L-seryl-[protein] + ADP + H(+)</text>
        <dbReference type="Rhea" id="RHEA:17989"/>
        <dbReference type="Rhea" id="RHEA-COMP:9863"/>
        <dbReference type="Rhea" id="RHEA-COMP:11604"/>
        <dbReference type="ChEBI" id="CHEBI:15378"/>
        <dbReference type="ChEBI" id="CHEBI:29999"/>
        <dbReference type="ChEBI" id="CHEBI:30616"/>
        <dbReference type="ChEBI" id="CHEBI:83421"/>
        <dbReference type="ChEBI" id="CHEBI:456216"/>
        <dbReference type="EC" id="2.7.11.22"/>
    </reaction>
</comment>
<comment type="similarity">
    <text evidence="1">Belongs to the protein kinase superfamily. CMGC Ser/Thr protein kinase family. CDC2/CDKX subfamily.</text>
</comment>
<keyword evidence="6 9" id="KW-0067">ATP-binding</keyword>
<dbReference type="GO" id="GO:0045944">
    <property type="term" value="P:positive regulation of transcription by RNA polymerase II"/>
    <property type="evidence" value="ECO:0007669"/>
    <property type="project" value="TreeGrafter"/>
</dbReference>
<keyword evidence="4 9" id="KW-0547">Nucleotide-binding</keyword>
<evidence type="ECO:0000256" key="10">
    <source>
        <dbReference type="RuleBase" id="RU000304"/>
    </source>
</evidence>
<accession>A0A8H3MCY3</accession>
<keyword evidence="2 10" id="KW-0723">Serine/threonine-protein kinase</keyword>
<evidence type="ECO:0000256" key="3">
    <source>
        <dbReference type="ARBA" id="ARBA00022679"/>
    </source>
</evidence>
<gene>
    <name evidence="13" type="ORF">RCL2_002840600</name>
</gene>
<dbReference type="GO" id="GO:0005524">
    <property type="term" value="F:ATP binding"/>
    <property type="evidence" value="ECO:0007669"/>
    <property type="project" value="UniProtKB-UniRule"/>
</dbReference>
<dbReference type="InterPro" id="IPR050108">
    <property type="entry name" value="CDK"/>
</dbReference>
<evidence type="ECO:0000313" key="14">
    <source>
        <dbReference type="Proteomes" id="UP000615446"/>
    </source>
</evidence>
<dbReference type="GO" id="GO:0004693">
    <property type="term" value="F:cyclin-dependent protein serine/threonine kinase activity"/>
    <property type="evidence" value="ECO:0007669"/>
    <property type="project" value="UniProtKB-EC"/>
</dbReference>
<dbReference type="InterPro" id="IPR017441">
    <property type="entry name" value="Protein_kinase_ATP_BS"/>
</dbReference>
<keyword evidence="5 13" id="KW-0418">Kinase</keyword>
<name>A0A8H3MCY3_9GLOM</name>
<dbReference type="InterPro" id="IPR011009">
    <property type="entry name" value="Kinase-like_dom_sf"/>
</dbReference>
<dbReference type="GO" id="GO:0070985">
    <property type="term" value="C:transcription factor TFIIK complex"/>
    <property type="evidence" value="ECO:0007669"/>
    <property type="project" value="TreeGrafter"/>
</dbReference>
<evidence type="ECO:0000256" key="11">
    <source>
        <dbReference type="SAM" id="MobiDB-lite"/>
    </source>
</evidence>
<dbReference type="EMBL" id="BLAL01000304">
    <property type="protein sequence ID" value="GET02027.1"/>
    <property type="molecule type" value="Genomic_DNA"/>
</dbReference>
<evidence type="ECO:0000256" key="7">
    <source>
        <dbReference type="ARBA" id="ARBA00047811"/>
    </source>
</evidence>
<dbReference type="InterPro" id="IPR000719">
    <property type="entry name" value="Prot_kinase_dom"/>
</dbReference>
<dbReference type="SUPFAM" id="SSF56112">
    <property type="entry name" value="Protein kinase-like (PK-like)"/>
    <property type="match status" value="1"/>
</dbReference>
<dbReference type="PROSITE" id="PS00108">
    <property type="entry name" value="PROTEIN_KINASE_ST"/>
    <property type="match status" value="1"/>
</dbReference>
<feature type="binding site" evidence="9">
    <location>
        <position position="48"/>
    </location>
    <ligand>
        <name>ATP</name>
        <dbReference type="ChEBI" id="CHEBI:30616"/>
    </ligand>
</feature>
<dbReference type="PANTHER" id="PTHR24056">
    <property type="entry name" value="CELL DIVISION PROTEIN KINASE"/>
    <property type="match status" value="1"/>
</dbReference>
<evidence type="ECO:0000256" key="6">
    <source>
        <dbReference type="ARBA" id="ARBA00022840"/>
    </source>
</evidence>
<evidence type="ECO:0000259" key="12">
    <source>
        <dbReference type="PROSITE" id="PS50011"/>
    </source>
</evidence>
<feature type="domain" description="Protein kinase" evidence="12">
    <location>
        <begin position="18"/>
        <end position="288"/>
    </location>
</feature>
<dbReference type="PROSITE" id="PS00107">
    <property type="entry name" value="PROTEIN_KINASE_ATP"/>
    <property type="match status" value="1"/>
</dbReference>
<evidence type="ECO:0000256" key="8">
    <source>
        <dbReference type="ARBA" id="ARBA00048367"/>
    </source>
</evidence>
<dbReference type="Proteomes" id="UP000615446">
    <property type="component" value="Unassembled WGS sequence"/>
</dbReference>
<dbReference type="AlphaFoldDB" id="A0A8H3MCY3"/>
<dbReference type="GO" id="GO:0005737">
    <property type="term" value="C:cytoplasm"/>
    <property type="evidence" value="ECO:0007669"/>
    <property type="project" value="TreeGrafter"/>
</dbReference>
<dbReference type="OrthoDB" id="1732493at2759"/>
<dbReference type="Pfam" id="PF00069">
    <property type="entry name" value="Pkinase"/>
    <property type="match status" value="1"/>
</dbReference>
<organism evidence="13 14">
    <name type="scientific">Rhizophagus clarus</name>
    <dbReference type="NCBI Taxonomy" id="94130"/>
    <lineage>
        <taxon>Eukaryota</taxon>
        <taxon>Fungi</taxon>
        <taxon>Fungi incertae sedis</taxon>
        <taxon>Mucoromycota</taxon>
        <taxon>Glomeromycotina</taxon>
        <taxon>Glomeromycetes</taxon>
        <taxon>Glomerales</taxon>
        <taxon>Glomeraceae</taxon>
        <taxon>Rhizophagus</taxon>
    </lineage>
</organism>
<feature type="compositionally biased region" description="Polar residues" evidence="11">
    <location>
        <begin position="308"/>
        <end position="326"/>
    </location>
</feature>
<reference evidence="13" key="1">
    <citation type="submission" date="2019-10" db="EMBL/GenBank/DDBJ databases">
        <title>Conservation and host-specific expression of non-tandemly repeated heterogenous ribosome RNA gene in arbuscular mycorrhizal fungi.</title>
        <authorList>
            <person name="Maeda T."/>
            <person name="Kobayashi Y."/>
            <person name="Nakagawa T."/>
            <person name="Ezawa T."/>
            <person name="Yamaguchi K."/>
            <person name="Bino T."/>
            <person name="Nishimoto Y."/>
            <person name="Shigenobu S."/>
            <person name="Kawaguchi M."/>
        </authorList>
    </citation>
    <scope>NUCLEOTIDE SEQUENCE</scope>
    <source>
        <strain evidence="13">HR1</strain>
    </source>
</reference>
<dbReference type="PROSITE" id="PS50011">
    <property type="entry name" value="PROTEIN_KINASE_DOM"/>
    <property type="match status" value="1"/>
</dbReference>
<protein>
    <submittedName>
        <fullName evidence="13">CMGC/CDK/CDK7 protein kinase</fullName>
    </submittedName>
</protein>
<dbReference type="Gene3D" id="1.10.510.10">
    <property type="entry name" value="Transferase(Phosphotransferase) domain 1"/>
    <property type="match status" value="2"/>
</dbReference>
<dbReference type="FunFam" id="3.30.200.20:FF:000124">
    <property type="entry name" value="Cyclin-dependent kinase 4"/>
    <property type="match status" value="1"/>
</dbReference>
<evidence type="ECO:0000313" key="13">
    <source>
        <dbReference type="EMBL" id="GET02027.1"/>
    </source>
</evidence>
<evidence type="ECO:0000256" key="1">
    <source>
        <dbReference type="ARBA" id="ARBA00006485"/>
    </source>
</evidence>
<sequence>MSTFQAPEEEELQIENKYLKEKKIGEGTYAKVYRGIERATGRTVAIKKIKLVQTEIGSQGIELSAVREVKCLRELRHPNVIELIDIYSHKSNLKLVLEYLDSDLEMIIKDKSILFQAPDIKSWMLMTLRGLDHCHRNWILHRDMKPNNLLVGKDGQLKIADFGLARDYGDPHAKNMSPQVVTRYYGIELLSCFLCRLNTVMRTPYLAGESDLAQLELIFKALGTPTEEDWPGFSELARDMKFQKYSRTPLQVHFKAAGSDAIDLLEKMLTYDPNKRINTREALLHSYFRKLPRPTPPDQLPKQKKTQENVIQQKELNSKPTIQNRGEQTEHRKRKAQEISNKGEKKIHRS</sequence>
<dbReference type="GO" id="GO:0008353">
    <property type="term" value="F:RNA polymerase II CTD heptapeptide repeat kinase activity"/>
    <property type="evidence" value="ECO:0007669"/>
    <property type="project" value="TreeGrafter"/>
</dbReference>
<dbReference type="PANTHER" id="PTHR24056:SF0">
    <property type="entry name" value="CYCLIN-DEPENDENT KINASE 7"/>
    <property type="match status" value="1"/>
</dbReference>
<evidence type="ECO:0000256" key="2">
    <source>
        <dbReference type="ARBA" id="ARBA00022527"/>
    </source>
</evidence>
<proteinExistence type="inferred from homology"/>
<dbReference type="InterPro" id="IPR008271">
    <property type="entry name" value="Ser/Thr_kinase_AS"/>
</dbReference>
<feature type="region of interest" description="Disordered" evidence="11">
    <location>
        <begin position="290"/>
        <end position="350"/>
    </location>
</feature>
<comment type="caution">
    <text evidence="13">The sequence shown here is derived from an EMBL/GenBank/DDBJ whole genome shotgun (WGS) entry which is preliminary data.</text>
</comment>
<evidence type="ECO:0000256" key="4">
    <source>
        <dbReference type="ARBA" id="ARBA00022741"/>
    </source>
</evidence>
<comment type="catalytic activity">
    <reaction evidence="7">
        <text>L-threonyl-[protein] + ATP = O-phospho-L-threonyl-[protein] + ADP + H(+)</text>
        <dbReference type="Rhea" id="RHEA:46608"/>
        <dbReference type="Rhea" id="RHEA-COMP:11060"/>
        <dbReference type="Rhea" id="RHEA-COMP:11605"/>
        <dbReference type="ChEBI" id="CHEBI:15378"/>
        <dbReference type="ChEBI" id="CHEBI:30013"/>
        <dbReference type="ChEBI" id="CHEBI:30616"/>
        <dbReference type="ChEBI" id="CHEBI:61977"/>
        <dbReference type="ChEBI" id="CHEBI:456216"/>
        <dbReference type="EC" id="2.7.11.22"/>
    </reaction>
</comment>
<evidence type="ECO:0000256" key="5">
    <source>
        <dbReference type="ARBA" id="ARBA00022777"/>
    </source>
</evidence>
<evidence type="ECO:0000256" key="9">
    <source>
        <dbReference type="PROSITE-ProRule" id="PRU10141"/>
    </source>
</evidence>